<dbReference type="EMBL" id="HBUF01085877">
    <property type="protein sequence ID" value="CAG6634352.1"/>
    <property type="molecule type" value="Transcribed_RNA"/>
</dbReference>
<dbReference type="EMBL" id="HBUF01085876">
    <property type="protein sequence ID" value="CAG6634349.1"/>
    <property type="molecule type" value="Transcribed_RNA"/>
</dbReference>
<dbReference type="EMBL" id="HBUF01365154">
    <property type="protein sequence ID" value="CAG6723174.1"/>
    <property type="molecule type" value="Transcribed_RNA"/>
</dbReference>
<dbReference type="EMBL" id="HBUF01365156">
    <property type="protein sequence ID" value="CAG6723180.1"/>
    <property type="molecule type" value="Transcribed_RNA"/>
</dbReference>
<dbReference type="EMBL" id="HBUF01224798">
    <property type="protein sequence ID" value="CAG6670973.1"/>
    <property type="molecule type" value="Transcribed_RNA"/>
</dbReference>
<dbReference type="EMBL" id="HBUF01661438">
    <property type="protein sequence ID" value="CAG6788724.1"/>
    <property type="molecule type" value="Transcribed_RNA"/>
</dbReference>
<dbReference type="EMBL" id="HBUF01365155">
    <property type="protein sequence ID" value="CAG6723177.1"/>
    <property type="molecule type" value="Transcribed_RNA"/>
</dbReference>
<name>A0A8D8SRC2_9HEMI</name>
<accession>A0A8D8SRC2</accession>
<proteinExistence type="predicted"/>
<feature type="compositionally biased region" description="Low complexity" evidence="1">
    <location>
        <begin position="137"/>
        <end position="147"/>
    </location>
</feature>
<sequence>MDFLVLLSEVLPEVEVLTQNFPEVEVHHSDAEVLREAKVLLQRFREEEVPLRSFLEEEVPSQSFLEEEVLQEALQEEMQLDVEAPTPNFQRVDLHQDTEAHIDAQVLPGCQARLTPKTCLPVQGLPEARTRPHTRPVRVSSFPVSSRQDPRSRNAGSDDLLHRKKSTFGPTSSRCKPPQYIRTN</sequence>
<evidence type="ECO:0000313" key="2">
    <source>
        <dbReference type="EMBL" id="CAG6670977.1"/>
    </source>
</evidence>
<organism evidence="2">
    <name type="scientific">Cacopsylla melanoneura</name>
    <dbReference type="NCBI Taxonomy" id="428564"/>
    <lineage>
        <taxon>Eukaryota</taxon>
        <taxon>Metazoa</taxon>
        <taxon>Ecdysozoa</taxon>
        <taxon>Arthropoda</taxon>
        <taxon>Hexapoda</taxon>
        <taxon>Insecta</taxon>
        <taxon>Pterygota</taxon>
        <taxon>Neoptera</taxon>
        <taxon>Paraneoptera</taxon>
        <taxon>Hemiptera</taxon>
        <taxon>Sternorrhyncha</taxon>
        <taxon>Psylloidea</taxon>
        <taxon>Psyllidae</taxon>
        <taxon>Psyllinae</taxon>
        <taxon>Cacopsylla</taxon>
    </lineage>
</organism>
<protein>
    <submittedName>
        <fullName evidence="2">Uncharacterized protein</fullName>
    </submittedName>
</protein>
<dbReference type="EMBL" id="HBUF01661437">
    <property type="protein sequence ID" value="CAG6788721.1"/>
    <property type="molecule type" value="Transcribed_RNA"/>
</dbReference>
<dbReference type="EMBL" id="HBUF01661439">
    <property type="protein sequence ID" value="CAG6788727.1"/>
    <property type="molecule type" value="Transcribed_RNA"/>
</dbReference>
<dbReference type="AlphaFoldDB" id="A0A8D8SRC2"/>
<evidence type="ECO:0000256" key="1">
    <source>
        <dbReference type="SAM" id="MobiDB-lite"/>
    </source>
</evidence>
<feature type="region of interest" description="Disordered" evidence="1">
    <location>
        <begin position="123"/>
        <end position="184"/>
    </location>
</feature>
<dbReference type="EMBL" id="HBUF01224799">
    <property type="protein sequence ID" value="CAG6670977.1"/>
    <property type="molecule type" value="Transcribed_RNA"/>
</dbReference>
<reference evidence="2" key="1">
    <citation type="submission" date="2021-05" db="EMBL/GenBank/DDBJ databases">
        <authorList>
            <person name="Alioto T."/>
            <person name="Alioto T."/>
            <person name="Gomez Garrido J."/>
        </authorList>
    </citation>
    <scope>NUCLEOTIDE SEQUENCE</scope>
</reference>